<gene>
    <name evidence="8" type="ORF">VITISV_008728</name>
</gene>
<evidence type="ECO:0000256" key="4">
    <source>
        <dbReference type="ARBA" id="ARBA00022989"/>
    </source>
</evidence>
<name>A5B4J5_VITVI</name>
<dbReference type="PANTHER" id="PTHR11206">
    <property type="entry name" value="MULTIDRUG RESISTANCE PROTEIN"/>
    <property type="match status" value="1"/>
</dbReference>
<evidence type="ECO:0000256" key="6">
    <source>
        <dbReference type="RuleBase" id="RU004914"/>
    </source>
</evidence>
<comment type="subcellular location">
    <subcellularLocation>
        <location evidence="1">Membrane</location>
        <topology evidence="1">Multi-pass membrane protein</topology>
    </subcellularLocation>
</comment>
<evidence type="ECO:0000256" key="5">
    <source>
        <dbReference type="ARBA" id="ARBA00023136"/>
    </source>
</evidence>
<dbReference type="Gene3D" id="3.40.640.10">
    <property type="entry name" value="Type I PLP-dependent aspartate aminotransferase-like (Major domain)"/>
    <property type="match status" value="1"/>
</dbReference>
<dbReference type="GO" id="GO:0016020">
    <property type="term" value="C:membrane"/>
    <property type="evidence" value="ECO:0007669"/>
    <property type="project" value="UniProtKB-SubCell"/>
</dbReference>
<accession>A5B4J5</accession>
<keyword evidence="3 6" id="KW-0812">Transmembrane</keyword>
<organism evidence="8">
    <name type="scientific">Vitis vinifera</name>
    <name type="common">Grape</name>
    <dbReference type="NCBI Taxonomy" id="29760"/>
    <lineage>
        <taxon>Eukaryota</taxon>
        <taxon>Viridiplantae</taxon>
        <taxon>Streptophyta</taxon>
        <taxon>Embryophyta</taxon>
        <taxon>Tracheophyta</taxon>
        <taxon>Spermatophyta</taxon>
        <taxon>Magnoliopsida</taxon>
        <taxon>eudicotyledons</taxon>
        <taxon>Gunneridae</taxon>
        <taxon>Pentapetalae</taxon>
        <taxon>rosids</taxon>
        <taxon>Vitales</taxon>
        <taxon>Vitaceae</taxon>
        <taxon>Viteae</taxon>
        <taxon>Vitis</taxon>
    </lineage>
</organism>
<evidence type="ECO:0000259" key="7">
    <source>
        <dbReference type="Pfam" id="PF04864"/>
    </source>
</evidence>
<dbReference type="InterPro" id="IPR002528">
    <property type="entry name" value="MATE_fam"/>
</dbReference>
<feature type="transmembrane region" description="Helical" evidence="6">
    <location>
        <begin position="261"/>
        <end position="284"/>
    </location>
</feature>
<feature type="transmembrane region" description="Helical" evidence="6">
    <location>
        <begin position="201"/>
        <end position="222"/>
    </location>
</feature>
<sequence length="499" mass="55457">MLQLMDGLILVLIPGLEKSGVKIFHLWCAAGAATVTERRLDNLPSEFGSREELCAMKERGFDSTIDGTNVVSVHGGGQDRRRESLFYVLSDTKPIHRDRYASGPSESMTDTATLNHVMEPREEQGRVHLASTKLGMSSATETLCGQAFGANQYHMMGIYLQRSWIVDAVVATILTCLFIFETPLFELLGQEEEVAIAAGNFSLWFIPILYFYVFTLTIQMYLQAQLKNMIVGWLSASSFVLPVLLSWIFVIKLNLGVPGALGAMIISTWSMVIGELVYIFGGWCPKTWRGFTTAAFTDIPPVVKLSISSGFMLCLELWYYAIVLLLAGYLKNTLVAISAFSICINIYAWELMLALGFLDAACVRVSNELWRENAAAVNFFVNVILSTSTLIGAFFWILCLVFGHDIAYLFTSNDELAETVSSLSILLAFSILLNSVQLMHTHFDKEGPYIELVTMPNNPDGQLQDPVVNRNDGKLIHDLASPITAQADYDIKVLFDNCF</sequence>
<dbReference type="GO" id="GO:1990961">
    <property type="term" value="P:xenobiotic detoxification by transmembrane export across the plasma membrane"/>
    <property type="evidence" value="ECO:0007669"/>
    <property type="project" value="InterPro"/>
</dbReference>
<dbReference type="EMBL" id="AM446349">
    <property type="protein sequence ID" value="CAN78647.1"/>
    <property type="molecule type" value="Genomic_DNA"/>
</dbReference>
<feature type="transmembrane region" description="Helical" evidence="6">
    <location>
        <begin position="379"/>
        <end position="404"/>
    </location>
</feature>
<dbReference type="InterPro" id="IPR045069">
    <property type="entry name" value="MATE_euk"/>
</dbReference>
<dbReference type="CDD" id="cd13132">
    <property type="entry name" value="MATE_eukaryotic"/>
    <property type="match status" value="1"/>
</dbReference>
<evidence type="ECO:0000313" key="8">
    <source>
        <dbReference type="EMBL" id="CAN78647.1"/>
    </source>
</evidence>
<feature type="transmembrane region" description="Helical" evidence="6">
    <location>
        <begin position="305"/>
        <end position="329"/>
    </location>
</feature>
<keyword evidence="4 6" id="KW-1133">Transmembrane helix</keyword>
<evidence type="ECO:0000256" key="3">
    <source>
        <dbReference type="ARBA" id="ARBA00022692"/>
    </source>
</evidence>
<feature type="transmembrane region" description="Helical" evidence="6">
    <location>
        <begin position="416"/>
        <end position="436"/>
    </location>
</feature>
<feature type="transmembrane region" description="Helical" evidence="6">
    <location>
        <begin position="229"/>
        <end position="249"/>
    </location>
</feature>
<evidence type="ECO:0000256" key="2">
    <source>
        <dbReference type="ARBA" id="ARBA00010199"/>
    </source>
</evidence>
<dbReference type="Pfam" id="PF01554">
    <property type="entry name" value="MatE"/>
    <property type="match status" value="2"/>
</dbReference>
<comment type="similarity">
    <text evidence="2 6">Belongs to the multi antimicrobial extrusion (MATE) (TC 2.A.66.1) family.</text>
</comment>
<dbReference type="GO" id="GO:0016846">
    <property type="term" value="F:carbon-sulfur lyase activity"/>
    <property type="evidence" value="ECO:0007669"/>
    <property type="project" value="InterPro"/>
</dbReference>
<dbReference type="Pfam" id="PF04864">
    <property type="entry name" value="Alliinase_C"/>
    <property type="match status" value="1"/>
</dbReference>
<dbReference type="AlphaFoldDB" id="A5B4J5"/>
<comment type="caution">
    <text evidence="6">Lacks conserved residue(s) required for the propagation of feature annotation.</text>
</comment>
<evidence type="ECO:0000256" key="1">
    <source>
        <dbReference type="ARBA" id="ARBA00004141"/>
    </source>
</evidence>
<proteinExistence type="inferred from homology"/>
<dbReference type="ExpressionAtlas" id="A5B4J5">
    <property type="expression patterns" value="baseline and differential"/>
</dbReference>
<feature type="domain" description="Alliinase C-terminal" evidence="7">
    <location>
        <begin position="444"/>
        <end position="492"/>
    </location>
</feature>
<dbReference type="InterPro" id="IPR006948">
    <property type="entry name" value="Alliinase_C"/>
</dbReference>
<dbReference type="GO" id="GO:0015297">
    <property type="term" value="F:antiporter activity"/>
    <property type="evidence" value="ECO:0007669"/>
    <property type="project" value="InterPro"/>
</dbReference>
<protein>
    <recommendedName>
        <fullName evidence="6">Protein DETOXIFICATION</fullName>
    </recommendedName>
    <alternativeName>
        <fullName evidence="6">Multidrug and toxic compound extrusion protein</fullName>
    </alternativeName>
</protein>
<reference evidence="8" key="1">
    <citation type="journal article" date="2007" name="PLoS ONE">
        <title>The first genome sequence of an elite grapevine cultivar (Pinot noir Vitis vinifera L.): coping with a highly heterozygous genome.</title>
        <authorList>
            <person name="Velasco R."/>
            <person name="Zharkikh A."/>
            <person name="Troggio M."/>
            <person name="Cartwright D.A."/>
            <person name="Cestaro A."/>
            <person name="Pruss D."/>
            <person name="Pindo M."/>
            <person name="FitzGerald L.M."/>
            <person name="Vezzulli S."/>
            <person name="Reid J."/>
            <person name="Malacarne G."/>
            <person name="Iliev D."/>
            <person name="Coppola G."/>
            <person name="Wardell B."/>
            <person name="Micheletti D."/>
            <person name="Macalma T."/>
            <person name="Facci M."/>
            <person name="Mitchell J.T."/>
            <person name="Perazzolli M."/>
            <person name="Eldredge G."/>
            <person name="Gatto P."/>
            <person name="Oyzerski R."/>
            <person name="Moretto M."/>
            <person name="Gutin N."/>
            <person name="Stefanini M."/>
            <person name="Chen Y."/>
            <person name="Segala C."/>
            <person name="Davenport C."/>
            <person name="Dematte L."/>
            <person name="Mraz A."/>
            <person name="Battilana J."/>
            <person name="Stormo K."/>
            <person name="Costa F."/>
            <person name="Tao Q."/>
            <person name="Si-Ammour A."/>
            <person name="Harkins T."/>
            <person name="Lackey A."/>
            <person name="Perbost C."/>
            <person name="Taillon B."/>
            <person name="Stella A."/>
            <person name="Solovyev V."/>
            <person name="Fawcett J.A."/>
            <person name="Sterck L."/>
            <person name="Vandepoele K."/>
            <person name="Grando S.M."/>
            <person name="Toppo S."/>
            <person name="Moser C."/>
            <person name="Lanchbury J."/>
            <person name="Bogden R."/>
            <person name="Skolnick M."/>
            <person name="Sgaramella V."/>
            <person name="Bhatnagar S.K."/>
            <person name="Fontana P."/>
            <person name="Gutin A."/>
            <person name="Van de Peer Y."/>
            <person name="Salamini F."/>
            <person name="Viola R."/>
        </authorList>
    </citation>
    <scope>NUCLEOTIDE SEQUENCE</scope>
</reference>
<keyword evidence="5 6" id="KW-0472">Membrane</keyword>
<feature type="transmembrane region" description="Helical" evidence="6">
    <location>
        <begin position="164"/>
        <end position="181"/>
    </location>
</feature>
<dbReference type="GO" id="GO:0042910">
    <property type="term" value="F:xenobiotic transmembrane transporter activity"/>
    <property type="evidence" value="ECO:0007669"/>
    <property type="project" value="InterPro"/>
</dbReference>
<dbReference type="InterPro" id="IPR015421">
    <property type="entry name" value="PyrdxlP-dep_Trfase_major"/>
</dbReference>
<feature type="transmembrane region" description="Helical" evidence="6">
    <location>
        <begin position="335"/>
        <end position="358"/>
    </location>
</feature>